<dbReference type="KEGG" id="esj:SJ05684_a38670"/>
<keyword evidence="1" id="KW-0614">Plasmid</keyword>
<accession>A0A249PMP9</accession>
<dbReference type="GeneID" id="79383648"/>
<dbReference type="Proteomes" id="UP000217211">
    <property type="component" value="Plasmid pSJ05684a"/>
</dbReference>
<organism evidence="1 2">
    <name type="scientific">Sinorhizobium sojae CCBAU 05684</name>
    <dbReference type="NCBI Taxonomy" id="716928"/>
    <lineage>
        <taxon>Bacteria</taxon>
        <taxon>Pseudomonadati</taxon>
        <taxon>Pseudomonadota</taxon>
        <taxon>Alphaproteobacteria</taxon>
        <taxon>Hyphomicrobiales</taxon>
        <taxon>Rhizobiaceae</taxon>
        <taxon>Sinorhizobium/Ensifer group</taxon>
        <taxon>Sinorhizobium</taxon>
    </lineage>
</organism>
<dbReference type="AlphaFoldDB" id="A0A249PMP9"/>
<keyword evidence="2" id="KW-1185">Reference proteome</keyword>
<evidence type="ECO:0000313" key="1">
    <source>
        <dbReference type="EMBL" id="ASY67181.1"/>
    </source>
</evidence>
<proteinExistence type="predicted"/>
<protein>
    <submittedName>
        <fullName evidence="1">Uncharacterized protein</fullName>
    </submittedName>
</protein>
<reference evidence="1 2" key="1">
    <citation type="submission" date="2017-08" db="EMBL/GenBank/DDBJ databases">
        <title>Multipartite genome sequences of Sinorhizobium species nodulating soybeans.</title>
        <authorList>
            <person name="Tian C.F."/>
        </authorList>
    </citation>
    <scope>NUCLEOTIDE SEQUENCE [LARGE SCALE GENOMIC DNA]</scope>
    <source>
        <strain evidence="1 2">CCBAU 05684</strain>
        <plasmid evidence="2">psj05684a</plasmid>
    </source>
</reference>
<gene>
    <name evidence="1" type="ORF">SJ05684_a38670</name>
</gene>
<dbReference type="RefSeq" id="WP_269845049.1">
    <property type="nucleotide sequence ID" value="NZ_AJQT01000139.1"/>
</dbReference>
<evidence type="ECO:0000313" key="2">
    <source>
        <dbReference type="Proteomes" id="UP000217211"/>
    </source>
</evidence>
<sequence>MFFRDRAIQIRADQLDDGGKVVFGTLVISGIVHDRVAVGVMMC</sequence>
<name>A0A249PMP9_9HYPH</name>
<geneLocation type="plasmid" evidence="2">
    <name>psj05684a</name>
</geneLocation>
<dbReference type="EMBL" id="CP023069">
    <property type="protein sequence ID" value="ASY67181.1"/>
    <property type="molecule type" value="Genomic_DNA"/>
</dbReference>